<dbReference type="SUPFAM" id="SSF52833">
    <property type="entry name" value="Thioredoxin-like"/>
    <property type="match status" value="1"/>
</dbReference>
<dbReference type="Proteomes" id="UP000286287">
    <property type="component" value="Unassembled WGS sequence"/>
</dbReference>
<dbReference type="InterPro" id="IPR036249">
    <property type="entry name" value="Thioredoxin-like_sf"/>
</dbReference>
<reference evidence="1 2" key="1">
    <citation type="submission" date="2018-09" db="EMBL/GenBank/DDBJ databases">
        <authorList>
            <person name="Zhu H."/>
        </authorList>
    </citation>
    <scope>NUCLEOTIDE SEQUENCE [LARGE SCALE GENOMIC DNA]</scope>
    <source>
        <strain evidence="1 2">K2S05-167</strain>
    </source>
</reference>
<dbReference type="CDD" id="cd02980">
    <property type="entry name" value="TRX_Fd_family"/>
    <property type="match status" value="1"/>
</dbReference>
<dbReference type="OrthoDB" id="9761899at2"/>
<name>A0A418V7R5_9DEIO</name>
<dbReference type="AlphaFoldDB" id="A0A418V7R5"/>
<comment type="caution">
    <text evidence="1">The sequence shown here is derived from an EMBL/GenBank/DDBJ whole genome shotgun (WGS) entry which is preliminary data.</text>
</comment>
<dbReference type="RefSeq" id="WP_119763982.1">
    <property type="nucleotide sequence ID" value="NZ_QYUJ01000014.1"/>
</dbReference>
<dbReference type="EMBL" id="QYUJ01000014">
    <property type="protein sequence ID" value="RJF72143.1"/>
    <property type="molecule type" value="Genomic_DNA"/>
</dbReference>
<evidence type="ECO:0000313" key="2">
    <source>
        <dbReference type="Proteomes" id="UP000286287"/>
    </source>
</evidence>
<evidence type="ECO:0000313" key="1">
    <source>
        <dbReference type="EMBL" id="RJF72143.1"/>
    </source>
</evidence>
<organism evidence="1 2">
    <name type="scientific">Deinococcus cavernae</name>
    <dbReference type="NCBI Taxonomy" id="2320857"/>
    <lineage>
        <taxon>Bacteria</taxon>
        <taxon>Thermotogati</taxon>
        <taxon>Deinococcota</taxon>
        <taxon>Deinococci</taxon>
        <taxon>Deinococcales</taxon>
        <taxon>Deinococcaceae</taxon>
        <taxon>Deinococcus</taxon>
    </lineage>
</organism>
<dbReference type="Pfam" id="PF01257">
    <property type="entry name" value="2Fe-2S_thioredx"/>
    <property type="match status" value="1"/>
</dbReference>
<sequence>MSAKFFPTNGHLLVCQNGTCQRLGSPLLFQALWKYLERENLAYYKKGGTLRLTQSGCLGACGYGPTLCVYRQRGGQLEEAWYGAVDFPLAAQIAQAVHSEADLPTERKYGPTLPNSD</sequence>
<proteinExistence type="predicted"/>
<dbReference type="Gene3D" id="3.40.30.10">
    <property type="entry name" value="Glutaredoxin"/>
    <property type="match status" value="1"/>
</dbReference>
<gene>
    <name evidence="1" type="ORF">D3875_11865</name>
</gene>
<protein>
    <submittedName>
        <fullName evidence="1">(2Fe-2S) ferredoxin domain-containing protein</fullName>
    </submittedName>
</protein>
<keyword evidence="2" id="KW-1185">Reference proteome</keyword>
<accession>A0A418V7R5</accession>